<evidence type="ECO:0000313" key="1">
    <source>
        <dbReference type="EMBL" id="MBD1370819.1"/>
    </source>
</evidence>
<dbReference type="InterPro" id="IPR010719">
    <property type="entry name" value="MnmM_MeTrfase"/>
</dbReference>
<dbReference type="GO" id="GO:0032259">
    <property type="term" value="P:methylation"/>
    <property type="evidence" value="ECO:0007669"/>
    <property type="project" value="UniProtKB-KW"/>
</dbReference>
<sequence>MFILHLHAILKTAHAYVKQSLSKGGIAIDATVGNGHDTLFLAQLVGSEGIVFGFDIQSLAIDSTLALLSSQAPSHPVKLIQASHQYLEKELPQSYKEKVEAIMFNLGYLPGGNKELITKTTSTLAALQASTEWLAPSGVITVALYTGHPGGKEETEAVVAWASHLAPQQFDIVWHQMLNRKHAPSLVIIQKKG</sequence>
<dbReference type="AlphaFoldDB" id="A0A926N4R8"/>
<dbReference type="Gene3D" id="3.40.50.150">
    <property type="entry name" value="Vaccinia Virus protein VP39"/>
    <property type="match status" value="1"/>
</dbReference>
<keyword evidence="1" id="KW-0489">Methyltransferase</keyword>
<organism evidence="1 2">
    <name type="scientific">Polycladospora coralii</name>
    <dbReference type="NCBI Taxonomy" id="2771432"/>
    <lineage>
        <taxon>Bacteria</taxon>
        <taxon>Bacillati</taxon>
        <taxon>Bacillota</taxon>
        <taxon>Bacilli</taxon>
        <taxon>Bacillales</taxon>
        <taxon>Thermoactinomycetaceae</taxon>
        <taxon>Polycladospora</taxon>
    </lineage>
</organism>
<proteinExistence type="predicted"/>
<protein>
    <submittedName>
        <fullName evidence="1">Class I SAM-dependent methyltransferase</fullName>
    </submittedName>
</protein>
<reference evidence="1" key="1">
    <citation type="submission" date="2020-09" db="EMBL/GenBank/DDBJ databases">
        <title>A novel bacterium of genus Hazenella, isolated from South China Sea.</title>
        <authorList>
            <person name="Huang H."/>
            <person name="Mo K."/>
            <person name="Hu Y."/>
        </authorList>
    </citation>
    <scope>NUCLEOTIDE SEQUENCE</scope>
    <source>
        <strain evidence="1">IB182357</strain>
    </source>
</reference>
<keyword evidence="1" id="KW-0808">Transferase</keyword>
<dbReference type="EMBL" id="JACXAH010000002">
    <property type="protein sequence ID" value="MBD1370819.1"/>
    <property type="molecule type" value="Genomic_DNA"/>
</dbReference>
<dbReference type="Proteomes" id="UP000661691">
    <property type="component" value="Unassembled WGS sequence"/>
</dbReference>
<evidence type="ECO:0000313" key="2">
    <source>
        <dbReference type="Proteomes" id="UP000661691"/>
    </source>
</evidence>
<accession>A0A926N4R8</accession>
<comment type="caution">
    <text evidence="1">The sequence shown here is derived from an EMBL/GenBank/DDBJ whole genome shotgun (WGS) entry which is preliminary data.</text>
</comment>
<name>A0A926N4R8_9BACL</name>
<dbReference type="SUPFAM" id="SSF53335">
    <property type="entry name" value="S-adenosyl-L-methionine-dependent methyltransferases"/>
    <property type="match status" value="1"/>
</dbReference>
<gene>
    <name evidence="1" type="ORF">IC620_00395</name>
</gene>
<keyword evidence="2" id="KW-1185">Reference proteome</keyword>
<dbReference type="GO" id="GO:0008168">
    <property type="term" value="F:methyltransferase activity"/>
    <property type="evidence" value="ECO:0007669"/>
    <property type="project" value="UniProtKB-KW"/>
</dbReference>
<dbReference type="PANTHER" id="PTHR35276:SF1">
    <property type="entry name" value="TRNA (MNM(5)S(2)U34)-METHYLTRANSFERASE, CHLOROPLASTIC"/>
    <property type="match status" value="1"/>
</dbReference>
<dbReference type="PANTHER" id="PTHR35276">
    <property type="entry name" value="S-ADENOSYL-L-METHIONINE-DEPENDENT METHYLTRANSFERASES SUPERFAMILY PROTEIN"/>
    <property type="match status" value="1"/>
</dbReference>
<dbReference type="InterPro" id="IPR029063">
    <property type="entry name" value="SAM-dependent_MTases_sf"/>
</dbReference>
<dbReference type="Pfam" id="PF06962">
    <property type="entry name" value="rRNA_methylase"/>
    <property type="match status" value="1"/>
</dbReference>